<dbReference type="RefSeq" id="WP_265681178.1">
    <property type="nucleotide sequence ID" value="NZ_CP120863.1"/>
</dbReference>
<keyword evidence="5 6" id="KW-0472">Membrane</keyword>
<feature type="transmembrane region" description="Helical" evidence="6">
    <location>
        <begin position="186"/>
        <end position="205"/>
    </location>
</feature>
<accession>A0ABY8EYS9</accession>
<dbReference type="EMBL" id="CP120863">
    <property type="protein sequence ID" value="WFE88268.1"/>
    <property type="molecule type" value="Genomic_DNA"/>
</dbReference>
<evidence type="ECO:0000256" key="6">
    <source>
        <dbReference type="SAM" id="Phobius"/>
    </source>
</evidence>
<proteinExistence type="predicted"/>
<keyword evidence="4 6" id="KW-1133">Transmembrane helix</keyword>
<keyword evidence="3 6" id="KW-0812">Transmembrane</keyword>
<comment type="subcellular location">
    <subcellularLocation>
        <location evidence="1">Cell membrane</location>
        <topology evidence="1">Multi-pass membrane protein</topology>
    </subcellularLocation>
</comment>
<name>A0ABY8EYS9_9HYPH</name>
<protein>
    <submittedName>
        <fullName evidence="7">LysE family translocator</fullName>
    </submittedName>
</protein>
<sequence>MIPFDVLTVFFAAAIALGLVPGPDNIFVLTQSALYGRLAGLVVTLGLCMGLIVHSVAVALGVAAIFETSVLAFTLLKFVGAAYLIYLAFQAFRAGGADLNMQGTPSLPLPALFRRGIIMNVTNPKVAIFFLAFLPQFADPARGSVPIQIMLFGGLFIVATILVFGAVALGGGLIGTYLRQSPSAQIWLNRLAGVVFVGLAVRLAITER</sequence>
<evidence type="ECO:0000256" key="2">
    <source>
        <dbReference type="ARBA" id="ARBA00022475"/>
    </source>
</evidence>
<evidence type="ECO:0000256" key="3">
    <source>
        <dbReference type="ARBA" id="ARBA00022692"/>
    </source>
</evidence>
<evidence type="ECO:0000313" key="7">
    <source>
        <dbReference type="EMBL" id="WFE88268.1"/>
    </source>
</evidence>
<dbReference type="PANTHER" id="PTHR30086:SF20">
    <property type="entry name" value="ARGININE EXPORTER PROTEIN ARGO-RELATED"/>
    <property type="match status" value="1"/>
</dbReference>
<feature type="transmembrane region" description="Helical" evidence="6">
    <location>
        <begin position="34"/>
        <end position="63"/>
    </location>
</feature>
<gene>
    <name evidence="7" type="ORF">K1718_19140</name>
</gene>
<evidence type="ECO:0000256" key="4">
    <source>
        <dbReference type="ARBA" id="ARBA00022989"/>
    </source>
</evidence>
<evidence type="ECO:0000256" key="1">
    <source>
        <dbReference type="ARBA" id="ARBA00004651"/>
    </source>
</evidence>
<dbReference type="InterPro" id="IPR001123">
    <property type="entry name" value="LeuE-type"/>
</dbReference>
<keyword evidence="2" id="KW-1003">Cell membrane</keyword>
<dbReference type="Pfam" id="PF01810">
    <property type="entry name" value="LysE"/>
    <property type="match status" value="1"/>
</dbReference>
<organism evidence="7 8">
    <name type="scientific">Roseibium porphyridii</name>
    <dbReference type="NCBI Taxonomy" id="2866279"/>
    <lineage>
        <taxon>Bacteria</taxon>
        <taxon>Pseudomonadati</taxon>
        <taxon>Pseudomonadota</taxon>
        <taxon>Alphaproteobacteria</taxon>
        <taxon>Hyphomicrobiales</taxon>
        <taxon>Stappiaceae</taxon>
        <taxon>Roseibium</taxon>
    </lineage>
</organism>
<keyword evidence="8" id="KW-1185">Reference proteome</keyword>
<evidence type="ECO:0000313" key="8">
    <source>
        <dbReference type="Proteomes" id="UP001209803"/>
    </source>
</evidence>
<feature type="transmembrane region" description="Helical" evidence="6">
    <location>
        <begin position="112"/>
        <end position="137"/>
    </location>
</feature>
<reference evidence="7 8" key="1">
    <citation type="submission" date="2023-03" db="EMBL/GenBank/DDBJ databases">
        <title>Roseibium porphyridii sp. nov. and Roseibium rhodosorbium sp. nov. isolated from marine algae, Porphyridium cruentum and Rhodosorus marinus, respectively.</title>
        <authorList>
            <person name="Lee M.W."/>
            <person name="Choi B.J."/>
            <person name="Lee J.K."/>
            <person name="Choi D.G."/>
            <person name="Baek J.H."/>
            <person name="Bayburt H."/>
            <person name="Kim J.M."/>
            <person name="Han D.M."/>
            <person name="Kim K.H."/>
            <person name="Jeon C.O."/>
        </authorList>
    </citation>
    <scope>NUCLEOTIDE SEQUENCE [LARGE SCALE GENOMIC DNA]</scope>
    <source>
        <strain evidence="7 8">KMA01</strain>
    </source>
</reference>
<evidence type="ECO:0000256" key="5">
    <source>
        <dbReference type="ARBA" id="ARBA00023136"/>
    </source>
</evidence>
<feature type="transmembrane region" description="Helical" evidence="6">
    <location>
        <begin position="70"/>
        <end position="92"/>
    </location>
</feature>
<dbReference type="PIRSF" id="PIRSF006324">
    <property type="entry name" value="LeuE"/>
    <property type="match status" value="1"/>
</dbReference>
<dbReference type="Proteomes" id="UP001209803">
    <property type="component" value="Chromosome"/>
</dbReference>
<feature type="transmembrane region" description="Helical" evidence="6">
    <location>
        <begin position="149"/>
        <end position="174"/>
    </location>
</feature>
<dbReference type="PANTHER" id="PTHR30086">
    <property type="entry name" value="ARGININE EXPORTER PROTEIN ARGO"/>
    <property type="match status" value="1"/>
</dbReference>